<reference evidence="2" key="1">
    <citation type="journal article" date="2019" name="Int. J. Syst. Evol. Microbiol.">
        <title>The Global Catalogue of Microorganisms (GCM) 10K type strain sequencing project: providing services to taxonomists for standard genome sequencing and annotation.</title>
        <authorList>
            <consortium name="The Broad Institute Genomics Platform"/>
            <consortium name="The Broad Institute Genome Sequencing Center for Infectious Disease"/>
            <person name="Wu L."/>
            <person name="Ma J."/>
        </authorList>
    </citation>
    <scope>NUCLEOTIDE SEQUENCE [LARGE SCALE GENOMIC DNA]</scope>
    <source>
        <strain evidence="2">CGMCC 1.19061</strain>
    </source>
</reference>
<sequence length="209" mass="24250">MKINEIWNSKEISVWKDALAKATMETGRDDSIETKMSKLKAEDIQHLPVEDFYSFLYDDYFVWKYTAKHRLASTRKSLKKYENDMNELSEIQDGLFSFDLSKTRLGLQAAGEIYGLGVAGASGLLALLFPSYFGTVDEMVVRALLTCDEYRDDAIIKAINPQDIKRKDAVYLIEQFKKKAHELNALSNEYCWRPRDIDVILWHFRDKDL</sequence>
<gene>
    <name evidence="1" type="ORF">ACFO3L_05870</name>
</gene>
<organism evidence="1 2">
    <name type="scientific">Enterococcus eurekensis</name>
    <dbReference type="NCBI Taxonomy" id="1159753"/>
    <lineage>
        <taxon>Bacteria</taxon>
        <taxon>Bacillati</taxon>
        <taxon>Bacillota</taxon>
        <taxon>Bacilli</taxon>
        <taxon>Lactobacillales</taxon>
        <taxon>Enterococcaceae</taxon>
        <taxon>Enterococcus</taxon>
    </lineage>
</organism>
<name>A0ABV9M4P4_9ENTE</name>
<protein>
    <submittedName>
        <fullName evidence="1">Uncharacterized protein</fullName>
    </submittedName>
</protein>
<comment type="caution">
    <text evidence="1">The sequence shown here is derived from an EMBL/GenBank/DDBJ whole genome shotgun (WGS) entry which is preliminary data.</text>
</comment>
<proteinExistence type="predicted"/>
<dbReference type="Proteomes" id="UP001596026">
    <property type="component" value="Unassembled WGS sequence"/>
</dbReference>
<dbReference type="EMBL" id="JBHSGT010000040">
    <property type="protein sequence ID" value="MFC4710153.1"/>
    <property type="molecule type" value="Genomic_DNA"/>
</dbReference>
<accession>A0ABV9M4P4</accession>
<evidence type="ECO:0000313" key="2">
    <source>
        <dbReference type="Proteomes" id="UP001596026"/>
    </source>
</evidence>
<evidence type="ECO:0000313" key="1">
    <source>
        <dbReference type="EMBL" id="MFC4710153.1"/>
    </source>
</evidence>
<dbReference type="RefSeq" id="WP_379964802.1">
    <property type="nucleotide sequence ID" value="NZ_JBHSGT010000040.1"/>
</dbReference>
<keyword evidence="2" id="KW-1185">Reference proteome</keyword>